<dbReference type="STRING" id="28115.HQ47_08945"/>
<dbReference type="InterPro" id="IPR022791">
    <property type="entry name" value="L-PG_synthase/AglD"/>
</dbReference>
<keyword evidence="5 6" id="KW-0472">Membrane</keyword>
<dbReference type="RefSeq" id="WP_036874864.1">
    <property type="nucleotide sequence ID" value="NZ_JRFA01000025.1"/>
</dbReference>
<evidence type="ECO:0000256" key="1">
    <source>
        <dbReference type="ARBA" id="ARBA00004651"/>
    </source>
</evidence>
<feature type="transmembrane region" description="Helical" evidence="6">
    <location>
        <begin position="174"/>
        <end position="194"/>
    </location>
</feature>
<evidence type="ECO:0000313" key="8">
    <source>
        <dbReference type="Proteomes" id="UP000030103"/>
    </source>
</evidence>
<protein>
    <submittedName>
        <fullName evidence="7">Membrane protein</fullName>
    </submittedName>
</protein>
<dbReference type="EMBL" id="JRFA01000025">
    <property type="protein sequence ID" value="KGN72976.1"/>
    <property type="molecule type" value="Genomic_DNA"/>
</dbReference>
<feature type="transmembrane region" description="Helical" evidence="6">
    <location>
        <begin position="43"/>
        <end position="62"/>
    </location>
</feature>
<feature type="transmembrane region" description="Helical" evidence="6">
    <location>
        <begin position="9"/>
        <end position="28"/>
    </location>
</feature>
<gene>
    <name evidence="7" type="ORF">HQ47_08945</name>
</gene>
<dbReference type="PANTHER" id="PTHR39087:SF2">
    <property type="entry name" value="UPF0104 MEMBRANE PROTEIN MJ1595"/>
    <property type="match status" value="1"/>
</dbReference>
<dbReference type="PANTHER" id="PTHR39087">
    <property type="entry name" value="UPF0104 MEMBRANE PROTEIN MJ1595"/>
    <property type="match status" value="1"/>
</dbReference>
<dbReference type="eggNOG" id="COG0392">
    <property type="taxonomic scope" value="Bacteria"/>
</dbReference>
<evidence type="ECO:0000256" key="6">
    <source>
        <dbReference type="SAM" id="Phobius"/>
    </source>
</evidence>
<evidence type="ECO:0000256" key="2">
    <source>
        <dbReference type="ARBA" id="ARBA00022475"/>
    </source>
</evidence>
<feature type="transmembrane region" description="Helical" evidence="6">
    <location>
        <begin position="301"/>
        <end position="325"/>
    </location>
</feature>
<feature type="transmembrane region" description="Helical" evidence="6">
    <location>
        <begin position="248"/>
        <end position="271"/>
    </location>
</feature>
<evidence type="ECO:0000256" key="3">
    <source>
        <dbReference type="ARBA" id="ARBA00022692"/>
    </source>
</evidence>
<dbReference type="OrthoDB" id="9812094at2"/>
<dbReference type="Pfam" id="PF03706">
    <property type="entry name" value="LPG_synthase_TM"/>
    <property type="match status" value="1"/>
</dbReference>
<accession>A0A0A2E2D1</accession>
<name>A0A0A2E2D1_9PORP</name>
<keyword evidence="3 6" id="KW-0812">Transmembrane</keyword>
<feature type="transmembrane region" description="Helical" evidence="6">
    <location>
        <begin position="224"/>
        <end position="242"/>
    </location>
</feature>
<dbReference type="AlphaFoldDB" id="A0A0A2E2D1"/>
<keyword evidence="2" id="KW-1003">Cell membrane</keyword>
<comment type="caution">
    <text evidence="7">The sequence shown here is derived from an EMBL/GenBank/DDBJ whole genome shotgun (WGS) entry which is preliminary data.</text>
</comment>
<keyword evidence="8" id="KW-1185">Reference proteome</keyword>
<proteinExistence type="predicted"/>
<evidence type="ECO:0000256" key="4">
    <source>
        <dbReference type="ARBA" id="ARBA00022989"/>
    </source>
</evidence>
<dbReference type="Proteomes" id="UP000030103">
    <property type="component" value="Unassembled WGS sequence"/>
</dbReference>
<dbReference type="GO" id="GO:0005886">
    <property type="term" value="C:plasma membrane"/>
    <property type="evidence" value="ECO:0007669"/>
    <property type="project" value="UniProtKB-SubCell"/>
</dbReference>
<evidence type="ECO:0000256" key="5">
    <source>
        <dbReference type="ARBA" id="ARBA00023136"/>
    </source>
</evidence>
<comment type="subcellular location">
    <subcellularLocation>
        <location evidence="1">Cell membrane</location>
        <topology evidence="1">Multi-pass membrane protein</topology>
    </subcellularLocation>
</comment>
<organism evidence="7 8">
    <name type="scientific">Porphyromonas macacae</name>
    <dbReference type="NCBI Taxonomy" id="28115"/>
    <lineage>
        <taxon>Bacteria</taxon>
        <taxon>Pseudomonadati</taxon>
        <taxon>Bacteroidota</taxon>
        <taxon>Bacteroidia</taxon>
        <taxon>Bacteroidales</taxon>
        <taxon>Porphyromonadaceae</taxon>
        <taxon>Porphyromonas</taxon>
    </lineage>
</organism>
<feature type="transmembrane region" description="Helical" evidence="6">
    <location>
        <begin position="132"/>
        <end position="154"/>
    </location>
</feature>
<sequence length="337" mass="37382">MNVDKRLKSVLKVILPLFIGITLLWVTYRKMDFHSITHIIKSGVNYSVIIGSLFLGIGANILRGLRWQILIEPLIAGEPHTKKSNAVYTTLGSYAVNMALPRAGEIWRCVEMGRYEKISFSRLLGTLFVERIIDLLIIGIILLSIFIGAGQFFSEFFSKNSSITEGFSSIFGSIWFYLGIVVLGTAIGVIYRYLVRKKPEHRITSFINKLLDGLKSIVNMKKRTLFIAYSLLIWIGYFFYFYVTFFAFSFTGALGLSVGLIAFAMGSLAVIVPVQGGVGPWHFMVISALVAFGVAKDDAGAFALIVHTIQSLGTVIAGFIGIFLLPLTNKDYIRVSA</sequence>
<feature type="transmembrane region" description="Helical" evidence="6">
    <location>
        <begin position="278"/>
        <end position="295"/>
    </location>
</feature>
<keyword evidence="4 6" id="KW-1133">Transmembrane helix</keyword>
<evidence type="ECO:0000313" key="7">
    <source>
        <dbReference type="EMBL" id="KGN72976.1"/>
    </source>
</evidence>
<reference evidence="7 8" key="1">
    <citation type="submission" date="2014-09" db="EMBL/GenBank/DDBJ databases">
        <title>Draft Genome Sequence of Porphyromonas macacae COT-192_OH2859.</title>
        <authorList>
            <person name="Wallis C."/>
            <person name="Deusch O."/>
            <person name="O'Flynn C."/>
            <person name="Davis I."/>
            <person name="Horsfall A."/>
            <person name="Kirkwood N."/>
            <person name="Harris S."/>
            <person name="Eisen J.A."/>
            <person name="Coil D.A."/>
            <person name="Darling A.E."/>
            <person name="Jospin G."/>
            <person name="Alexiev A."/>
        </authorList>
    </citation>
    <scope>NUCLEOTIDE SEQUENCE [LARGE SCALE GENOMIC DNA]</scope>
    <source>
        <strain evidence="8">COT-192 OH2859</strain>
    </source>
</reference>